<evidence type="ECO:0000256" key="7">
    <source>
        <dbReference type="ARBA" id="ARBA00048212"/>
    </source>
</evidence>
<dbReference type="EMBL" id="JAAOCA010000009">
    <property type="protein sequence ID" value="MBD1598858.1"/>
    <property type="molecule type" value="Genomic_DNA"/>
</dbReference>
<comment type="catalytic activity">
    <reaction evidence="7">
        <text>L-valine + 2-oxoglutarate = 3-methyl-2-oxobutanoate + L-glutamate</text>
        <dbReference type="Rhea" id="RHEA:24813"/>
        <dbReference type="ChEBI" id="CHEBI:11851"/>
        <dbReference type="ChEBI" id="CHEBI:16810"/>
        <dbReference type="ChEBI" id="CHEBI:29985"/>
        <dbReference type="ChEBI" id="CHEBI:57762"/>
        <dbReference type="EC" id="2.6.1.42"/>
    </reaction>
</comment>
<sequence length="284" mass="30874">MRTVYLNGAYLPEDQANISVFDRGFMFADSIYEVTAVLDGKLVDYQRHRGRLRRSLAALGLPFGLDDAQLLQVHRDLIQRNQLGEGLVYLQVSRGAADRNFLFPAAGTPPTVVLYTQAKAIIDSPLAQRGLVLISLPDLRWGRSDIKTTQLLYACMAKEQARAQGADDAWLVRDGCVTEGSSNNAFIVTANGSVVTRPLSTALLPGTTRDALLALVQAEGLRLEERAFTVEEALAASEAFISSSSSFIYPVVRLDGQPIGHGTPGPLAQRLRALYIEHAYASLG</sequence>
<dbReference type="PANTHER" id="PTHR42743:SF11">
    <property type="entry name" value="AMINODEOXYCHORISMATE LYASE"/>
    <property type="match status" value="1"/>
</dbReference>
<comment type="similarity">
    <text evidence="5">Belongs to the class-IV pyridoxal-phosphate-dependent aminotransferase family.</text>
</comment>
<gene>
    <name evidence="10" type="ORF">HAQ05_09085</name>
</gene>
<evidence type="ECO:0000256" key="5">
    <source>
        <dbReference type="ARBA" id="ARBA00009320"/>
    </source>
</evidence>
<evidence type="ECO:0000256" key="6">
    <source>
        <dbReference type="ARBA" id="ARBA00013053"/>
    </source>
</evidence>
<evidence type="ECO:0000313" key="10">
    <source>
        <dbReference type="EMBL" id="MBD1598858.1"/>
    </source>
</evidence>
<keyword evidence="10" id="KW-0032">Aminotransferase</keyword>
<dbReference type="GO" id="GO:0047810">
    <property type="term" value="F:D-alanine-2-oxoglutarate aminotransferase activity"/>
    <property type="evidence" value="ECO:0007669"/>
    <property type="project" value="UniProtKB-EC"/>
</dbReference>
<protein>
    <recommendedName>
        <fullName evidence="6">branched-chain-amino-acid transaminase</fullName>
        <ecNumber evidence="6">2.6.1.42</ecNumber>
    </recommendedName>
</protein>
<comment type="catalytic activity">
    <reaction evidence="9">
        <text>L-leucine + 2-oxoglutarate = 4-methyl-2-oxopentanoate + L-glutamate</text>
        <dbReference type="Rhea" id="RHEA:18321"/>
        <dbReference type="ChEBI" id="CHEBI:16810"/>
        <dbReference type="ChEBI" id="CHEBI:17865"/>
        <dbReference type="ChEBI" id="CHEBI:29985"/>
        <dbReference type="ChEBI" id="CHEBI:57427"/>
        <dbReference type="EC" id="2.6.1.42"/>
    </reaction>
</comment>
<dbReference type="NCBIfam" id="NF005209">
    <property type="entry name" value="PRK06680.1"/>
    <property type="match status" value="1"/>
</dbReference>
<evidence type="ECO:0000256" key="3">
    <source>
        <dbReference type="ARBA" id="ARBA00004931"/>
    </source>
</evidence>
<evidence type="ECO:0000313" key="11">
    <source>
        <dbReference type="Proteomes" id="UP000805841"/>
    </source>
</evidence>
<evidence type="ECO:0000256" key="8">
    <source>
        <dbReference type="ARBA" id="ARBA00048798"/>
    </source>
</evidence>
<comment type="catalytic activity">
    <reaction evidence="8">
        <text>L-isoleucine + 2-oxoglutarate = (S)-3-methyl-2-oxopentanoate + L-glutamate</text>
        <dbReference type="Rhea" id="RHEA:24801"/>
        <dbReference type="ChEBI" id="CHEBI:16810"/>
        <dbReference type="ChEBI" id="CHEBI:29985"/>
        <dbReference type="ChEBI" id="CHEBI:35146"/>
        <dbReference type="ChEBI" id="CHEBI:58045"/>
        <dbReference type="EC" id="2.6.1.42"/>
    </reaction>
</comment>
<evidence type="ECO:0000256" key="9">
    <source>
        <dbReference type="ARBA" id="ARBA00049229"/>
    </source>
</evidence>
<dbReference type="Pfam" id="PF01063">
    <property type="entry name" value="Aminotran_4"/>
    <property type="match status" value="1"/>
</dbReference>
<dbReference type="InterPro" id="IPR050571">
    <property type="entry name" value="Class-IV_PLP-Dep_Aminotrnsfr"/>
</dbReference>
<accession>A0ABR7Z065</accession>
<evidence type="ECO:0000256" key="4">
    <source>
        <dbReference type="ARBA" id="ARBA00005072"/>
    </source>
</evidence>
<dbReference type="SUPFAM" id="SSF56752">
    <property type="entry name" value="D-aminoacid aminotransferase-like PLP-dependent enzymes"/>
    <property type="match status" value="1"/>
</dbReference>
<evidence type="ECO:0000256" key="2">
    <source>
        <dbReference type="ARBA" id="ARBA00004824"/>
    </source>
</evidence>
<name>A0ABR7Z065_9PSED</name>
<dbReference type="Proteomes" id="UP000805841">
    <property type="component" value="Unassembled WGS sequence"/>
</dbReference>
<dbReference type="InterPro" id="IPR043131">
    <property type="entry name" value="BCAT-like_N"/>
</dbReference>
<dbReference type="EC" id="2.6.1.42" evidence="6"/>
<dbReference type="InterPro" id="IPR043132">
    <property type="entry name" value="BCAT-like_C"/>
</dbReference>
<dbReference type="RefSeq" id="WP_190419610.1">
    <property type="nucleotide sequence ID" value="NZ_JAAOCA010000009.1"/>
</dbReference>
<dbReference type="InterPro" id="IPR001544">
    <property type="entry name" value="Aminotrans_IV"/>
</dbReference>
<keyword evidence="11" id="KW-1185">Reference proteome</keyword>
<comment type="function">
    <text evidence="1">Acts on leucine, isoleucine and valine.</text>
</comment>
<comment type="pathway">
    <text evidence="3">Amino-acid biosynthesis; L-valine biosynthesis; L-valine from pyruvate: step 4/4.</text>
</comment>
<dbReference type="PANTHER" id="PTHR42743">
    <property type="entry name" value="AMINO-ACID AMINOTRANSFERASE"/>
    <property type="match status" value="1"/>
</dbReference>
<proteinExistence type="inferred from homology"/>
<dbReference type="Gene3D" id="3.30.470.10">
    <property type="match status" value="1"/>
</dbReference>
<reference evidence="10 11" key="1">
    <citation type="journal article" date="2020" name="Insects">
        <title>Bacteria Belonging to Pseudomonas typographi sp. nov. from the Bark Beetle Ips typographus Have Genomic Potential to Aid in the Host Ecology.</title>
        <authorList>
            <person name="Peral-Aranega E."/>
            <person name="Saati-Santamaria Z."/>
            <person name="Kolarik M."/>
            <person name="Rivas R."/>
            <person name="Garcia-Fraile P."/>
        </authorList>
    </citation>
    <scope>NUCLEOTIDE SEQUENCE [LARGE SCALE GENOMIC DNA]</scope>
    <source>
        <strain evidence="10 11">CA3A</strain>
    </source>
</reference>
<dbReference type="Gene3D" id="3.20.10.10">
    <property type="entry name" value="D-amino Acid Aminotransferase, subunit A, domain 2"/>
    <property type="match status" value="1"/>
</dbReference>
<comment type="pathway">
    <text evidence="4">Amino-acid biosynthesis; L-leucine biosynthesis; L-leucine from 3-methyl-2-oxobutanoate: step 4/4.</text>
</comment>
<comment type="caution">
    <text evidence="10">The sequence shown here is derived from an EMBL/GenBank/DDBJ whole genome shotgun (WGS) entry which is preliminary data.</text>
</comment>
<keyword evidence="10" id="KW-0808">Transferase</keyword>
<organism evidence="10 11">
    <name type="scientific">Pseudomonas typographi</name>
    <dbReference type="NCBI Taxonomy" id="2715964"/>
    <lineage>
        <taxon>Bacteria</taxon>
        <taxon>Pseudomonadati</taxon>
        <taxon>Pseudomonadota</taxon>
        <taxon>Gammaproteobacteria</taxon>
        <taxon>Pseudomonadales</taxon>
        <taxon>Pseudomonadaceae</taxon>
        <taxon>Pseudomonas</taxon>
    </lineage>
</organism>
<dbReference type="InterPro" id="IPR036038">
    <property type="entry name" value="Aminotransferase-like"/>
</dbReference>
<evidence type="ECO:0000256" key="1">
    <source>
        <dbReference type="ARBA" id="ARBA00003109"/>
    </source>
</evidence>
<comment type="pathway">
    <text evidence="2">Amino-acid biosynthesis; L-isoleucine biosynthesis; L-isoleucine from 2-oxobutanoate: step 4/4.</text>
</comment>